<gene>
    <name evidence="3 4" type="primary">LOC111010983</name>
</gene>
<dbReference type="GO" id="GO:0008526">
    <property type="term" value="F:phosphatidylinositol transfer activity"/>
    <property type="evidence" value="ECO:0007669"/>
    <property type="project" value="TreeGrafter"/>
</dbReference>
<dbReference type="PANTHER" id="PTHR45824:SF6">
    <property type="entry name" value="F16L1.9 PROTEIN"/>
    <property type="match status" value="1"/>
</dbReference>
<reference evidence="3 4" key="1">
    <citation type="submission" date="2025-04" db="UniProtKB">
        <authorList>
            <consortium name="RefSeq"/>
        </authorList>
    </citation>
    <scope>IDENTIFICATION</scope>
    <source>
        <strain evidence="3 4">OHB3-1</strain>
    </source>
</reference>
<dbReference type="SMART" id="SM00516">
    <property type="entry name" value="SEC14"/>
    <property type="match status" value="1"/>
</dbReference>
<dbReference type="GeneID" id="111010983"/>
<dbReference type="Proteomes" id="UP000504603">
    <property type="component" value="Unplaced"/>
</dbReference>
<keyword evidence="2" id="KW-1185">Reference proteome</keyword>
<evidence type="ECO:0000313" key="4">
    <source>
        <dbReference type="RefSeq" id="XP_022140282.1"/>
    </source>
</evidence>
<dbReference type="Pfam" id="PF03765">
    <property type="entry name" value="CRAL_TRIO_N"/>
    <property type="match status" value="1"/>
</dbReference>
<dbReference type="InterPro" id="IPR001251">
    <property type="entry name" value="CRAL-TRIO_dom"/>
</dbReference>
<dbReference type="FunFam" id="3.40.525.10:FF:000008">
    <property type="entry name" value="Phosphatidylinositol transfer protein 3"/>
    <property type="match status" value="1"/>
</dbReference>
<dbReference type="CDD" id="cd00170">
    <property type="entry name" value="SEC14"/>
    <property type="match status" value="1"/>
</dbReference>
<evidence type="ECO:0000313" key="2">
    <source>
        <dbReference type="Proteomes" id="UP000504603"/>
    </source>
</evidence>
<dbReference type="RefSeq" id="XP_022140273.1">
    <property type="nucleotide sequence ID" value="XM_022284581.1"/>
</dbReference>
<dbReference type="PROSITE" id="PS50191">
    <property type="entry name" value="CRAL_TRIO"/>
    <property type="match status" value="1"/>
</dbReference>
<dbReference type="RefSeq" id="XP_022140282.1">
    <property type="nucleotide sequence ID" value="XM_022284590.1"/>
</dbReference>
<evidence type="ECO:0000313" key="3">
    <source>
        <dbReference type="RefSeq" id="XP_022140273.1"/>
    </source>
</evidence>
<evidence type="ECO:0000259" key="1">
    <source>
        <dbReference type="PROSITE" id="PS50191"/>
    </source>
</evidence>
<dbReference type="PRINTS" id="PR00180">
    <property type="entry name" value="CRETINALDHBP"/>
</dbReference>
<organism evidence="2 3">
    <name type="scientific">Momordica charantia</name>
    <name type="common">Bitter gourd</name>
    <name type="synonym">Balsam pear</name>
    <dbReference type="NCBI Taxonomy" id="3673"/>
    <lineage>
        <taxon>Eukaryota</taxon>
        <taxon>Viridiplantae</taxon>
        <taxon>Streptophyta</taxon>
        <taxon>Embryophyta</taxon>
        <taxon>Tracheophyta</taxon>
        <taxon>Spermatophyta</taxon>
        <taxon>Magnoliopsida</taxon>
        <taxon>eudicotyledons</taxon>
        <taxon>Gunneridae</taxon>
        <taxon>Pentapetalae</taxon>
        <taxon>rosids</taxon>
        <taxon>fabids</taxon>
        <taxon>Cucurbitales</taxon>
        <taxon>Cucurbitaceae</taxon>
        <taxon>Momordiceae</taxon>
        <taxon>Momordica</taxon>
    </lineage>
</organism>
<dbReference type="InterPro" id="IPR036865">
    <property type="entry name" value="CRAL-TRIO_dom_sf"/>
</dbReference>
<dbReference type="KEGG" id="mcha:111010983"/>
<accession>A0A6J1CHM5</accession>
<protein>
    <submittedName>
        <fullName evidence="3 4">Random slug protein 5-like</fullName>
    </submittedName>
</protein>
<dbReference type="InterPro" id="IPR036273">
    <property type="entry name" value="CRAL/TRIO_N_dom_sf"/>
</dbReference>
<dbReference type="Pfam" id="PF00650">
    <property type="entry name" value="CRAL_TRIO"/>
    <property type="match status" value="1"/>
</dbReference>
<dbReference type="PANTHER" id="PTHR45824">
    <property type="entry name" value="GH16843P"/>
    <property type="match status" value="1"/>
</dbReference>
<dbReference type="InterPro" id="IPR011074">
    <property type="entry name" value="CRAL/TRIO_N_dom"/>
</dbReference>
<dbReference type="SUPFAM" id="SSF46938">
    <property type="entry name" value="CRAL/TRIO N-terminal domain"/>
    <property type="match status" value="1"/>
</dbReference>
<dbReference type="SUPFAM" id="SSF52087">
    <property type="entry name" value="CRAL/TRIO domain"/>
    <property type="match status" value="1"/>
</dbReference>
<feature type="domain" description="CRAL-TRIO" evidence="1">
    <location>
        <begin position="115"/>
        <end position="278"/>
    </location>
</feature>
<dbReference type="Gene3D" id="3.40.525.10">
    <property type="entry name" value="CRAL-TRIO lipid binding domain"/>
    <property type="match status" value="1"/>
</dbReference>
<name>A0A6J1CHM5_MOMCH</name>
<proteinExistence type="predicted"/>
<dbReference type="InterPro" id="IPR052578">
    <property type="entry name" value="PI_Transfer_CRAL-TRIO"/>
</dbReference>
<dbReference type="SMART" id="SM01100">
    <property type="entry name" value="CRAL_TRIO_N"/>
    <property type="match status" value="1"/>
</dbReference>
<dbReference type="AlphaFoldDB" id="A0A6J1CHM5"/>
<dbReference type="OrthoDB" id="75724at2759"/>
<sequence length="329" mass="37795">MVPWVSLSEAPRGLLFPPSPLSSHLVHNSKTMSSNLEIPPSNECEQIILSEEHHSKICEVRRLLGPLTGKLSIYCSDSSISRYLRSRNWNVEKATKMLKASLKWRSEYKPEEIQWEEVAHEAETGKVYLANYGDRHGRTILVMRPCRQNTKAVEGQIRYLVYCIESAILNLPQDQESIIWLVDFKDFALPHISLKTTKELAHILQDFYPERLELAILYDAPKFFEPFWMVVKPFLETKTANKVKFVYSNDVNTKKIMEDLFDMDLLESAFGGNNNAGFDITKYAEMMREDDERTGCFWSGINPTVPVWEKAQSSSNVVDLKTSNSCSEL</sequence>